<comment type="caution">
    <text evidence="1">The sequence shown here is derived from an EMBL/GenBank/DDBJ whole genome shotgun (WGS) entry which is preliminary data.</text>
</comment>
<sequence length="217" mass="25308">MSHIFNSQTLLFISEQNMLTEEVMGLLNNPPLKLALSIQELVDPTPRSRKQLSRKRIPRCSNAWIMYRRDVNARKKNEEGSATTLEASSKEAKRLWENEGPLVKRFFEVLSELARQVHKRKYPNYKYIPRERKGKTGKLKEEGPGYIFFDGFKEWREPIEVEEDHKEDVDASPPIIQLPEIPVAETIYQSSLYSPPGADEWEMQLQSDSYEDLSFDD</sequence>
<organism evidence="1 2">
    <name type="scientific">Paraglomus brasilianum</name>
    <dbReference type="NCBI Taxonomy" id="144538"/>
    <lineage>
        <taxon>Eukaryota</taxon>
        <taxon>Fungi</taxon>
        <taxon>Fungi incertae sedis</taxon>
        <taxon>Mucoromycota</taxon>
        <taxon>Glomeromycotina</taxon>
        <taxon>Glomeromycetes</taxon>
        <taxon>Paraglomerales</taxon>
        <taxon>Paraglomeraceae</taxon>
        <taxon>Paraglomus</taxon>
    </lineage>
</organism>
<dbReference type="Proteomes" id="UP000789739">
    <property type="component" value="Unassembled WGS sequence"/>
</dbReference>
<dbReference type="EMBL" id="CAJVPI010000871">
    <property type="protein sequence ID" value="CAG8578911.1"/>
    <property type="molecule type" value="Genomic_DNA"/>
</dbReference>
<keyword evidence="2" id="KW-1185">Reference proteome</keyword>
<evidence type="ECO:0000313" key="1">
    <source>
        <dbReference type="EMBL" id="CAG8578911.1"/>
    </source>
</evidence>
<evidence type="ECO:0000313" key="2">
    <source>
        <dbReference type="Proteomes" id="UP000789739"/>
    </source>
</evidence>
<dbReference type="CDD" id="cd01389">
    <property type="entry name" value="HMG-box_ROX1-like"/>
    <property type="match status" value="1"/>
</dbReference>
<dbReference type="AlphaFoldDB" id="A0A9N9BV70"/>
<dbReference type="SUPFAM" id="SSF47095">
    <property type="entry name" value="HMG-box"/>
    <property type="match status" value="1"/>
</dbReference>
<protein>
    <submittedName>
        <fullName evidence="1">6720_t:CDS:1</fullName>
    </submittedName>
</protein>
<name>A0A9N9BV70_9GLOM</name>
<reference evidence="1" key="1">
    <citation type="submission" date="2021-06" db="EMBL/GenBank/DDBJ databases">
        <authorList>
            <person name="Kallberg Y."/>
            <person name="Tangrot J."/>
            <person name="Rosling A."/>
        </authorList>
    </citation>
    <scope>NUCLEOTIDE SEQUENCE</scope>
    <source>
        <strain evidence="1">BR232B</strain>
    </source>
</reference>
<gene>
    <name evidence="1" type="ORF">PBRASI_LOCUS6511</name>
</gene>
<proteinExistence type="predicted"/>
<dbReference type="InterPro" id="IPR036910">
    <property type="entry name" value="HMG_box_dom_sf"/>
</dbReference>
<accession>A0A9N9BV70</accession>
<dbReference type="Gene3D" id="1.10.30.10">
    <property type="entry name" value="High mobility group box domain"/>
    <property type="match status" value="1"/>
</dbReference>
<dbReference type="OrthoDB" id="6247875at2759"/>